<proteinExistence type="predicted"/>
<dbReference type="RefSeq" id="XP_038776935.1">
    <property type="nucleotide sequence ID" value="XM_038921007.1"/>
</dbReference>
<dbReference type="Proteomes" id="UP000662931">
    <property type="component" value="Chromosome 1"/>
</dbReference>
<accession>A0A875RN92</accession>
<protein>
    <submittedName>
        <fullName evidence="1">Uncharacterized protein</fullName>
    </submittedName>
</protein>
<evidence type="ECO:0000313" key="1">
    <source>
        <dbReference type="EMBL" id="QPG73370.1"/>
    </source>
</evidence>
<dbReference type="GeneID" id="62194081"/>
<dbReference type="AlphaFoldDB" id="A0A875RN92"/>
<organism evidence="1 2">
    <name type="scientific">Eeniella nana</name>
    <name type="common">Yeast</name>
    <name type="synonym">Brettanomyces nanus</name>
    <dbReference type="NCBI Taxonomy" id="13502"/>
    <lineage>
        <taxon>Eukaryota</taxon>
        <taxon>Fungi</taxon>
        <taxon>Dikarya</taxon>
        <taxon>Ascomycota</taxon>
        <taxon>Saccharomycotina</taxon>
        <taxon>Pichiomycetes</taxon>
        <taxon>Pichiales</taxon>
        <taxon>Pichiaceae</taxon>
        <taxon>Brettanomyces</taxon>
    </lineage>
</organism>
<gene>
    <name evidence="1" type="ORF">FOA43_000680</name>
</gene>
<dbReference type="EMBL" id="CP064812">
    <property type="protein sequence ID" value="QPG73370.1"/>
    <property type="molecule type" value="Genomic_DNA"/>
</dbReference>
<evidence type="ECO:0000313" key="2">
    <source>
        <dbReference type="Proteomes" id="UP000662931"/>
    </source>
</evidence>
<reference evidence="1" key="1">
    <citation type="submission" date="2020-10" db="EMBL/GenBank/DDBJ databases">
        <authorList>
            <person name="Roach M.J.R."/>
        </authorList>
    </citation>
    <scope>NUCLEOTIDE SEQUENCE</scope>
    <source>
        <strain evidence="1">CBS 1945</strain>
    </source>
</reference>
<keyword evidence="2" id="KW-1185">Reference proteome</keyword>
<dbReference type="OrthoDB" id="3986994at2759"/>
<name>A0A875RN92_EENNA</name>
<sequence length="628" mass="72736">MLSCFDEIFDEIKQNWKAAHGATTLDYNLGVMNEKFLDEESVVTMINQILCPNYYAIQERLVFFQNHLNGLIFCNFVPMNMVHFFFFSYFVLDGSADTEMASFIRPKKSYKYSDVALIASITYLVLIFSRYNSKDEEGLQYQLRIDADQLRLLILRLLNISQFRKKATHQALLSLIVLRCSLFVYNNLEGVHESFNSYPLFQLCLVLCYQMGLHADHSGVDVMVYKDTSAMKTRTMSLSETRELWNYMQTEDAVYSISLGTPLLINYEFCAEFSSTPSDLFFQKRRRDIVSLMREVAITTNYRKDCSINDVLTLLDKVTFFCYQTSTTMFTTSQNSDLDELAYFCKIKLLLLQNIQNLCHMVILGVNELHRTHNNEVRKPENLQLLRNLSKEMYRQSLISAVVGVYLVKLICEGKTVFGEGTNTKYLVFFRDALSASMMRSFIVWFTFLLPKAVKSSDMLNELQKETMLRDYPPKENGYKKEIDVYVLERALYHKYTHEDEKLGEQLVTKLISPSELLKFASFHNKVSQNAIIKSSIDSFLAFKTVIVWIYILQTVKDCRSELENGHATMQEIVIKTKEQMRNNGGMGKIEDDVLITEDEQLKKMFDSIMADQGYSNITGSIFDLPVN</sequence>
<dbReference type="KEGG" id="bnn:FOA43_000680"/>